<name>W4PL79_9BACE</name>
<dbReference type="SUPFAM" id="SSF55469">
    <property type="entry name" value="FMN-dependent nitroreductase-like"/>
    <property type="match status" value="1"/>
</dbReference>
<dbReference type="Proteomes" id="UP000018842">
    <property type="component" value="Unassembled WGS sequence"/>
</dbReference>
<feature type="domain" description="DUF2148" evidence="1">
    <location>
        <begin position="122"/>
        <end position="187"/>
    </location>
</feature>
<dbReference type="STRING" id="1121100.GCA_000428105_01807"/>
<dbReference type="PANTHER" id="PTHR40101:SF1">
    <property type="entry name" value="4FE-4S DOMAIN-CONTAINING PROTEIN"/>
    <property type="match status" value="1"/>
</dbReference>
<sequence>MKNVIFASLFNSIKSMIFNERDIRHEHVLQIARQMMTAARTAPKAKGVDIIEVAMITGDEIKKLSDKMIEMTEEHGMKFFLRDADNILNAECIVLIGTKEQAQGLNCGHCGFATCTGRTENVPCALNSIDVGIAIGSACAMAADMRADTRVMFSAGLAAQRLNWLKDCKTVMAIPVSASSKNPFFDRKPKG</sequence>
<evidence type="ECO:0000259" key="1">
    <source>
        <dbReference type="Pfam" id="PF09918"/>
    </source>
</evidence>
<comment type="caution">
    <text evidence="2">The sequence shown here is derived from an EMBL/GenBank/DDBJ whole genome shotgun (WGS) entry which is preliminary data.</text>
</comment>
<organism evidence="2 3">
    <name type="scientific">Bacteroides pyogenes DSM 20611 = JCM 6294</name>
    <dbReference type="NCBI Taxonomy" id="1121100"/>
    <lineage>
        <taxon>Bacteria</taxon>
        <taxon>Pseudomonadati</taxon>
        <taxon>Bacteroidota</taxon>
        <taxon>Bacteroidia</taxon>
        <taxon>Bacteroidales</taxon>
        <taxon>Bacteroidaceae</taxon>
        <taxon>Bacteroides</taxon>
    </lineage>
</organism>
<dbReference type="PANTHER" id="PTHR40101">
    <property type="entry name" value="CONSERVED PROTEIN"/>
    <property type="match status" value="1"/>
</dbReference>
<dbReference type="GO" id="GO:0016491">
    <property type="term" value="F:oxidoreductase activity"/>
    <property type="evidence" value="ECO:0007669"/>
    <property type="project" value="InterPro"/>
</dbReference>
<gene>
    <name evidence="2" type="ORF">JCM6294_3726</name>
</gene>
<evidence type="ECO:0000313" key="3">
    <source>
        <dbReference type="Proteomes" id="UP000018842"/>
    </source>
</evidence>
<dbReference type="eggNOG" id="COG4739">
    <property type="taxonomic scope" value="Bacteria"/>
</dbReference>
<reference evidence="3" key="1">
    <citation type="journal article" date="2014" name="Genome">
        <title>Draft Genome Sequences of Three Strains of Bacteroides pyogenes Isolated from a Cat and Swine.</title>
        <authorList>
            <person name="Sakamoto M."/>
            <person name="Oshima K."/>
            <person name="Suda W."/>
            <person name="Kitamura K."/>
            <person name="Iida T."/>
            <person name="Hattori M."/>
            <person name="Ohkuma M."/>
        </authorList>
    </citation>
    <scope>NUCLEOTIDE SEQUENCE [LARGE SCALE GENOMIC DNA]</scope>
    <source>
        <strain evidence="3">JCM 6294</strain>
    </source>
</reference>
<dbReference type="Gene3D" id="3.40.109.10">
    <property type="entry name" value="NADH Oxidase"/>
    <property type="match status" value="1"/>
</dbReference>
<dbReference type="Pfam" id="PF09918">
    <property type="entry name" value="DUF2148"/>
    <property type="match status" value="1"/>
</dbReference>
<evidence type="ECO:0000313" key="2">
    <source>
        <dbReference type="EMBL" id="GAE20512.1"/>
    </source>
</evidence>
<dbReference type="EMBL" id="BAIR01000060">
    <property type="protein sequence ID" value="GAE20512.1"/>
    <property type="molecule type" value="Genomic_DNA"/>
</dbReference>
<dbReference type="InterPro" id="IPR019224">
    <property type="entry name" value="DUF2148"/>
</dbReference>
<dbReference type="InterPro" id="IPR000415">
    <property type="entry name" value="Nitroreductase-like"/>
</dbReference>
<protein>
    <submittedName>
        <fullName evidence="2">Ferredoxin domain containing protein</fullName>
    </submittedName>
</protein>
<proteinExistence type="predicted"/>
<dbReference type="AlphaFoldDB" id="W4PL79"/>
<accession>W4PL79</accession>